<organism evidence="1 2">
    <name type="scientific">Crotalaria pallida</name>
    <name type="common">Smooth rattlebox</name>
    <name type="synonym">Crotalaria striata</name>
    <dbReference type="NCBI Taxonomy" id="3830"/>
    <lineage>
        <taxon>Eukaryota</taxon>
        <taxon>Viridiplantae</taxon>
        <taxon>Streptophyta</taxon>
        <taxon>Embryophyta</taxon>
        <taxon>Tracheophyta</taxon>
        <taxon>Spermatophyta</taxon>
        <taxon>Magnoliopsida</taxon>
        <taxon>eudicotyledons</taxon>
        <taxon>Gunneridae</taxon>
        <taxon>Pentapetalae</taxon>
        <taxon>rosids</taxon>
        <taxon>fabids</taxon>
        <taxon>Fabales</taxon>
        <taxon>Fabaceae</taxon>
        <taxon>Papilionoideae</taxon>
        <taxon>50 kb inversion clade</taxon>
        <taxon>genistoids sensu lato</taxon>
        <taxon>core genistoids</taxon>
        <taxon>Crotalarieae</taxon>
        <taxon>Crotalaria</taxon>
    </lineage>
</organism>
<sequence>MSVKLISQNLIKIVHEGTCVVSNSFHFKEIPIRLIRYFRWILKLCLHVAFTLPEFRSKHSAQSTMMIVDATQLIEKQNIVSLPLICKATENNESPTEIKATIGAYFHSHWPLIFHELRDNKNNRKRAPKALTLTL</sequence>
<gene>
    <name evidence="1" type="ORF">RIF29_27893</name>
</gene>
<accession>A0AAN9I1G0</accession>
<evidence type="ECO:0000313" key="2">
    <source>
        <dbReference type="Proteomes" id="UP001372338"/>
    </source>
</evidence>
<proteinExistence type="predicted"/>
<dbReference type="AlphaFoldDB" id="A0AAN9I1G0"/>
<protein>
    <submittedName>
        <fullName evidence="1">Uncharacterized protein</fullName>
    </submittedName>
</protein>
<reference evidence="1 2" key="1">
    <citation type="submission" date="2024-01" db="EMBL/GenBank/DDBJ databases">
        <title>The genomes of 5 underutilized Papilionoideae crops provide insights into root nodulation and disease resistanc.</title>
        <authorList>
            <person name="Yuan L."/>
        </authorList>
    </citation>
    <scope>NUCLEOTIDE SEQUENCE [LARGE SCALE GENOMIC DNA]</scope>
    <source>
        <strain evidence="1">ZHUSHIDOU_FW_LH</strain>
        <tissue evidence="1">Leaf</tissue>
    </source>
</reference>
<keyword evidence="2" id="KW-1185">Reference proteome</keyword>
<dbReference type="Proteomes" id="UP001372338">
    <property type="component" value="Unassembled WGS sequence"/>
</dbReference>
<evidence type="ECO:0000313" key="1">
    <source>
        <dbReference type="EMBL" id="KAK7261579.1"/>
    </source>
</evidence>
<comment type="caution">
    <text evidence="1">The sequence shown here is derived from an EMBL/GenBank/DDBJ whole genome shotgun (WGS) entry which is preliminary data.</text>
</comment>
<dbReference type="EMBL" id="JAYWIO010000005">
    <property type="protein sequence ID" value="KAK7261579.1"/>
    <property type="molecule type" value="Genomic_DNA"/>
</dbReference>
<name>A0AAN9I1G0_CROPI</name>